<feature type="transmembrane region" description="Helical" evidence="1">
    <location>
        <begin position="162"/>
        <end position="184"/>
    </location>
</feature>
<feature type="transmembrane region" description="Helical" evidence="1">
    <location>
        <begin position="239"/>
        <end position="262"/>
    </location>
</feature>
<feature type="transmembrane region" description="Helical" evidence="1">
    <location>
        <begin position="204"/>
        <end position="227"/>
    </location>
</feature>
<feature type="transmembrane region" description="Helical" evidence="1">
    <location>
        <begin position="387"/>
        <end position="407"/>
    </location>
</feature>
<sequence>MKCIHCGADNAEDAVYCCACGKRLDGNVDCPKCGHMMKEGSSYCSYCGAKLQQAAGPDLVEPARRTLSYVGFGLSCVLALLCLIFAFLVGGEVSAAGQSAGFDIYFFLGDVYDVLEVEQVRGYGLAGPIMASITMVLGLLASVGAAAYFAYSAYKAVKGKRLRLLGPATLSYVTFVLFACAFLLMGGQGYTSERATIALSLNGATIAMLATGAVLILIIFALDLLANFKAQELAARAKFTVIGLAMLSLLLLCAGMMSLGAFSFGDSSGNFGTVANTGISGLFTDVLYNLAVSSYLSSERFAEFNIYFYVSLLLTVFMWLAALSAMGLVGYTAVSALSDSEKARLRLPNICLTISGLTVGFGVLRLIQDVVLGLYIGESSETGKVVVTNAIVVIVIGAIALGLSIFAKLATKPKPKAEAAE</sequence>
<organism evidence="3 4">
    <name type="scientific">Candidatus Alloenteromonas pullicola</name>
    <dbReference type="NCBI Taxonomy" id="2840784"/>
    <lineage>
        <taxon>Bacteria</taxon>
        <taxon>Bacillati</taxon>
        <taxon>Bacillota</taxon>
        <taxon>Bacillota incertae sedis</taxon>
        <taxon>Candidatus Alloenteromonas</taxon>
    </lineage>
</organism>
<keyword evidence="1" id="KW-0472">Membrane</keyword>
<evidence type="ECO:0000259" key="2">
    <source>
        <dbReference type="Pfam" id="PF12773"/>
    </source>
</evidence>
<gene>
    <name evidence="3" type="ORF">IAC52_03385</name>
</gene>
<dbReference type="AlphaFoldDB" id="A0A9D1S3N8"/>
<feature type="transmembrane region" description="Helical" evidence="1">
    <location>
        <begin position="306"/>
        <end position="334"/>
    </location>
</feature>
<evidence type="ECO:0000313" key="3">
    <source>
        <dbReference type="EMBL" id="HIU45323.1"/>
    </source>
</evidence>
<name>A0A9D1S3N8_9FIRM</name>
<dbReference type="InterPro" id="IPR025874">
    <property type="entry name" value="DZR"/>
</dbReference>
<evidence type="ECO:0000313" key="4">
    <source>
        <dbReference type="Proteomes" id="UP000824070"/>
    </source>
</evidence>
<feature type="transmembrane region" description="Helical" evidence="1">
    <location>
        <begin position="129"/>
        <end position="150"/>
    </location>
</feature>
<feature type="transmembrane region" description="Helical" evidence="1">
    <location>
        <begin position="346"/>
        <end position="367"/>
    </location>
</feature>
<reference evidence="3" key="1">
    <citation type="submission" date="2020-10" db="EMBL/GenBank/DDBJ databases">
        <authorList>
            <person name="Gilroy R."/>
        </authorList>
    </citation>
    <scope>NUCLEOTIDE SEQUENCE</scope>
    <source>
        <strain evidence="3">ChiGjej1B1-22543</strain>
    </source>
</reference>
<keyword evidence="1" id="KW-1133">Transmembrane helix</keyword>
<dbReference type="Proteomes" id="UP000824070">
    <property type="component" value="Unassembled WGS sequence"/>
</dbReference>
<accession>A0A9D1S3N8</accession>
<reference evidence="3" key="2">
    <citation type="journal article" date="2021" name="PeerJ">
        <title>Extensive microbial diversity within the chicken gut microbiome revealed by metagenomics and culture.</title>
        <authorList>
            <person name="Gilroy R."/>
            <person name="Ravi A."/>
            <person name="Getino M."/>
            <person name="Pursley I."/>
            <person name="Horton D.L."/>
            <person name="Alikhan N.F."/>
            <person name="Baker D."/>
            <person name="Gharbi K."/>
            <person name="Hall N."/>
            <person name="Watson M."/>
            <person name="Adriaenssens E.M."/>
            <person name="Foster-Nyarko E."/>
            <person name="Jarju S."/>
            <person name="Secka A."/>
            <person name="Antonio M."/>
            <person name="Oren A."/>
            <person name="Chaudhuri R.R."/>
            <person name="La Ragione R."/>
            <person name="Hildebrand F."/>
            <person name="Pallen M.J."/>
        </authorList>
    </citation>
    <scope>NUCLEOTIDE SEQUENCE</scope>
    <source>
        <strain evidence="3">ChiGjej1B1-22543</strain>
    </source>
</reference>
<protein>
    <submittedName>
        <fullName evidence="3">Zinc ribbon domain-containing protein</fullName>
    </submittedName>
</protein>
<dbReference type="Pfam" id="PF12773">
    <property type="entry name" value="DZR"/>
    <property type="match status" value="1"/>
</dbReference>
<keyword evidence="1" id="KW-0812">Transmembrane</keyword>
<comment type="caution">
    <text evidence="3">The sequence shown here is derived from an EMBL/GenBank/DDBJ whole genome shotgun (WGS) entry which is preliminary data.</text>
</comment>
<feature type="domain" description="DZANK-type" evidence="2">
    <location>
        <begin position="3"/>
        <end position="48"/>
    </location>
</feature>
<proteinExistence type="predicted"/>
<evidence type="ECO:0000256" key="1">
    <source>
        <dbReference type="SAM" id="Phobius"/>
    </source>
</evidence>
<feature type="transmembrane region" description="Helical" evidence="1">
    <location>
        <begin position="69"/>
        <end position="89"/>
    </location>
</feature>
<dbReference type="EMBL" id="DVMV01000024">
    <property type="protein sequence ID" value="HIU45323.1"/>
    <property type="molecule type" value="Genomic_DNA"/>
</dbReference>